<dbReference type="Proteomes" id="UP000192408">
    <property type="component" value="Unassembled WGS sequence"/>
</dbReference>
<sequence length="450" mass="50000">MKRNSVNVLSVINSKNITTETIDGDEHIVVRDIVPVVDDIVMNKGLYPADEIDKGYNTLDGKLMPFGHPKIDGKYISANEAVAVNKFYVGAWCVNARKEGDKVLIDMKVNKRIANSSESGQRLIERLDGLVTNQSAEPIHISTGLNLQREYKTGHSKGKKYDWIATNMQFDHVAILLDEQGAATPDDGVGIFVNKQGEELAVETVNLAEAADCTKETLLDKVRFFFSANSKLSFSEIHDRLYTALGGGEPYKWIESVYPDEFIYEESGKRYKQKYLIDDNGQAVFAGVRVEVVKKVDYDEIKTNGENNVMKNKILSALNAAGVTVEGLDDDQLLTAYNELQAKPKKEDKKPEDEQDDKKLDEKIKKAVNEALKPIAEQLQANANAEQAQMREAVKAKFGMSESAVNALNGEALTELYAKTQSTAQLNPAFKGNTDDGEWNGYTLNTEENQ</sequence>
<protein>
    <recommendedName>
        <fullName evidence="4">DUF2213 domain-containing protein</fullName>
    </recommendedName>
</protein>
<keyword evidence="3" id="KW-1185">Reference proteome</keyword>
<gene>
    <name evidence="2" type="ORF">SAMN05660772_02789</name>
</gene>
<evidence type="ECO:0000313" key="2">
    <source>
        <dbReference type="EMBL" id="SMB87974.1"/>
    </source>
</evidence>
<evidence type="ECO:0008006" key="4">
    <source>
        <dbReference type="Google" id="ProtNLM"/>
    </source>
</evidence>
<dbReference type="STRING" id="1122938.SAMN05660772_02789"/>
<accession>A0A1W1V4S2</accession>
<name>A0A1W1V4S2_9PAST</name>
<feature type="region of interest" description="Disordered" evidence="1">
    <location>
        <begin position="427"/>
        <end position="450"/>
    </location>
</feature>
<evidence type="ECO:0000313" key="3">
    <source>
        <dbReference type="Proteomes" id="UP000192408"/>
    </source>
</evidence>
<feature type="compositionally biased region" description="Basic and acidic residues" evidence="1">
    <location>
        <begin position="342"/>
        <end position="359"/>
    </location>
</feature>
<dbReference type="RefSeq" id="WP_084257675.1">
    <property type="nucleotide sequence ID" value="NZ_FWWV01000042.1"/>
</dbReference>
<dbReference type="AlphaFoldDB" id="A0A1W1V4S2"/>
<feature type="region of interest" description="Disordered" evidence="1">
    <location>
        <begin position="339"/>
        <end position="359"/>
    </location>
</feature>
<evidence type="ECO:0000256" key="1">
    <source>
        <dbReference type="SAM" id="MobiDB-lite"/>
    </source>
</evidence>
<reference evidence="3" key="1">
    <citation type="submission" date="2017-04" db="EMBL/GenBank/DDBJ databases">
        <authorList>
            <person name="Varghese N."/>
            <person name="Submissions S."/>
        </authorList>
    </citation>
    <scope>NUCLEOTIDE SEQUENCE [LARGE SCALE GENOMIC DNA]</scope>
    <source>
        <strain evidence="3">DSM 23072</strain>
    </source>
</reference>
<proteinExistence type="predicted"/>
<dbReference type="EMBL" id="FWWV01000042">
    <property type="protein sequence ID" value="SMB87974.1"/>
    <property type="molecule type" value="Genomic_DNA"/>
</dbReference>
<organism evidence="2 3">
    <name type="scientific">Pasteurella testudinis DSM 23072</name>
    <dbReference type="NCBI Taxonomy" id="1122938"/>
    <lineage>
        <taxon>Bacteria</taxon>
        <taxon>Pseudomonadati</taxon>
        <taxon>Pseudomonadota</taxon>
        <taxon>Gammaproteobacteria</taxon>
        <taxon>Pasteurellales</taxon>
        <taxon>Pasteurellaceae</taxon>
        <taxon>Pasteurella</taxon>
    </lineage>
</organism>